<dbReference type="Gene3D" id="3.40.50.980">
    <property type="match status" value="6"/>
</dbReference>
<dbReference type="FunFam" id="3.40.50.980:FF:000001">
    <property type="entry name" value="Non-ribosomal peptide synthetase"/>
    <property type="match status" value="3"/>
</dbReference>
<dbReference type="Gene3D" id="3.30.559.30">
    <property type="entry name" value="Nonribosomal peptide synthetase, condensation domain"/>
    <property type="match status" value="4"/>
</dbReference>
<evidence type="ECO:0000313" key="11">
    <source>
        <dbReference type="EMBL" id="NBI30069.1"/>
    </source>
</evidence>
<dbReference type="PROSITE" id="PS00012">
    <property type="entry name" value="PHOSPHOPANTETHEINE"/>
    <property type="match status" value="2"/>
</dbReference>
<dbReference type="GO" id="GO:0017000">
    <property type="term" value="P:antibiotic biosynthetic process"/>
    <property type="evidence" value="ECO:0007669"/>
    <property type="project" value="UniProtKB-KW"/>
</dbReference>
<dbReference type="SUPFAM" id="SSF52777">
    <property type="entry name" value="CoA-dependent acyltransferases"/>
    <property type="match status" value="9"/>
</dbReference>
<organism evidence="11 12">
    <name type="scientific">Chengkuizengella marina</name>
    <dbReference type="NCBI Taxonomy" id="2507566"/>
    <lineage>
        <taxon>Bacteria</taxon>
        <taxon>Bacillati</taxon>
        <taxon>Bacillota</taxon>
        <taxon>Bacilli</taxon>
        <taxon>Bacillales</taxon>
        <taxon>Paenibacillaceae</taxon>
        <taxon>Chengkuizengella</taxon>
    </lineage>
</organism>
<dbReference type="InterPro" id="IPR023213">
    <property type="entry name" value="CAT-like_dom_sf"/>
</dbReference>
<keyword evidence="3" id="KW-0596">Phosphopantetheine</keyword>
<dbReference type="InterPro" id="IPR009081">
    <property type="entry name" value="PP-bd_ACP"/>
</dbReference>
<evidence type="ECO:0000256" key="1">
    <source>
        <dbReference type="ARBA" id="ARBA00001957"/>
    </source>
</evidence>
<dbReference type="InterPro" id="IPR036736">
    <property type="entry name" value="ACP-like_sf"/>
</dbReference>
<dbReference type="CDD" id="cd19543">
    <property type="entry name" value="DCL_NRPS"/>
    <property type="match status" value="2"/>
</dbReference>
<dbReference type="Pfam" id="PF00501">
    <property type="entry name" value="AMP-binding"/>
    <property type="match status" value="3"/>
</dbReference>
<evidence type="ECO:0000256" key="5">
    <source>
        <dbReference type="ARBA" id="ARBA00022598"/>
    </source>
</evidence>
<evidence type="ECO:0000256" key="9">
    <source>
        <dbReference type="SAM" id="Coils"/>
    </source>
</evidence>
<dbReference type="GO" id="GO:0043041">
    <property type="term" value="P:amino acid activation for nonribosomal peptide biosynthetic process"/>
    <property type="evidence" value="ECO:0007669"/>
    <property type="project" value="TreeGrafter"/>
</dbReference>
<keyword evidence="5" id="KW-0436">Ligase</keyword>
<feature type="domain" description="Carrier" evidence="10">
    <location>
        <begin position="962"/>
        <end position="1037"/>
    </location>
</feature>
<dbReference type="PROSITE" id="PS50075">
    <property type="entry name" value="CARRIER"/>
    <property type="match status" value="3"/>
</dbReference>
<dbReference type="Gene3D" id="2.30.38.10">
    <property type="entry name" value="Luciferase, Domain 3"/>
    <property type="match status" value="3"/>
</dbReference>
<accession>A0A6N9Q5D0</accession>
<evidence type="ECO:0000259" key="10">
    <source>
        <dbReference type="PROSITE" id="PS50075"/>
    </source>
</evidence>
<feature type="domain" description="Carrier" evidence="10">
    <location>
        <begin position="3499"/>
        <end position="3573"/>
    </location>
</feature>
<keyword evidence="12" id="KW-1185">Reference proteome</keyword>
<dbReference type="PANTHER" id="PTHR45527">
    <property type="entry name" value="NONRIBOSOMAL PEPTIDE SYNTHETASE"/>
    <property type="match status" value="1"/>
</dbReference>
<dbReference type="FunFam" id="2.30.38.10:FF:000001">
    <property type="entry name" value="Non-ribosomal peptide synthetase PvdI"/>
    <property type="match status" value="1"/>
</dbReference>
<dbReference type="RefSeq" id="WP_160646874.1">
    <property type="nucleotide sequence ID" value="NZ_SIJB01000029.1"/>
</dbReference>
<dbReference type="GO" id="GO:0044550">
    <property type="term" value="P:secondary metabolite biosynthetic process"/>
    <property type="evidence" value="ECO:0007669"/>
    <property type="project" value="UniProtKB-ARBA"/>
</dbReference>
<comment type="similarity">
    <text evidence="2">Belongs to the ATP-dependent AMP-binding enzyme family.</text>
</comment>
<dbReference type="FunFam" id="3.40.50.12780:FF:000012">
    <property type="entry name" value="Non-ribosomal peptide synthetase"/>
    <property type="match status" value="3"/>
</dbReference>
<keyword evidence="6" id="KW-0677">Repeat</keyword>
<evidence type="ECO:0000256" key="7">
    <source>
        <dbReference type="ARBA" id="ARBA00023194"/>
    </source>
</evidence>
<dbReference type="CDD" id="cd12117">
    <property type="entry name" value="A_NRPS_Srf_like"/>
    <property type="match status" value="2"/>
</dbReference>
<dbReference type="InterPro" id="IPR045851">
    <property type="entry name" value="AMP-bd_C_sf"/>
</dbReference>
<dbReference type="FunFam" id="1.10.1200.10:FF:000005">
    <property type="entry name" value="Nonribosomal peptide synthetase 1"/>
    <property type="match status" value="3"/>
</dbReference>
<dbReference type="InterPro" id="IPR020845">
    <property type="entry name" value="AMP-binding_CS"/>
</dbReference>
<dbReference type="InterPro" id="IPR006162">
    <property type="entry name" value="Ppantetheine_attach_site"/>
</dbReference>
<protein>
    <submittedName>
        <fullName evidence="11">Amino acid adenylation domain-containing protein</fullName>
    </submittedName>
</protein>
<comment type="caution">
    <text evidence="11">The sequence shown here is derived from an EMBL/GenBank/DDBJ whole genome shotgun (WGS) entry which is preliminary data.</text>
</comment>
<dbReference type="CDD" id="cd19531">
    <property type="entry name" value="LCL_NRPS-like"/>
    <property type="match status" value="1"/>
</dbReference>
<dbReference type="NCBIfam" id="TIGR01720">
    <property type="entry name" value="NRPS-para261"/>
    <property type="match status" value="1"/>
</dbReference>
<dbReference type="Pfam" id="PF00550">
    <property type="entry name" value="PP-binding"/>
    <property type="match status" value="3"/>
</dbReference>
<dbReference type="FunFam" id="3.30.300.30:FF:000010">
    <property type="entry name" value="Enterobactin synthetase component F"/>
    <property type="match status" value="2"/>
</dbReference>
<evidence type="ECO:0000256" key="6">
    <source>
        <dbReference type="ARBA" id="ARBA00022737"/>
    </source>
</evidence>
<dbReference type="SUPFAM" id="SSF56801">
    <property type="entry name" value="Acetyl-CoA synthetase-like"/>
    <property type="match status" value="3"/>
</dbReference>
<evidence type="ECO:0000313" key="12">
    <source>
        <dbReference type="Proteomes" id="UP000448943"/>
    </source>
</evidence>
<dbReference type="GO" id="GO:0008610">
    <property type="term" value="P:lipid biosynthetic process"/>
    <property type="evidence" value="ECO:0007669"/>
    <property type="project" value="UniProtKB-ARBA"/>
</dbReference>
<dbReference type="NCBIfam" id="NF003417">
    <property type="entry name" value="PRK04813.1"/>
    <property type="match status" value="3"/>
</dbReference>
<feature type="coiled-coil region" evidence="9">
    <location>
        <begin position="1350"/>
        <end position="1377"/>
    </location>
</feature>
<evidence type="ECO:0000256" key="8">
    <source>
        <dbReference type="ARBA" id="ARBA00023268"/>
    </source>
</evidence>
<dbReference type="GO" id="GO:0005737">
    <property type="term" value="C:cytoplasm"/>
    <property type="evidence" value="ECO:0007669"/>
    <property type="project" value="TreeGrafter"/>
</dbReference>
<keyword evidence="8" id="KW-0511">Multifunctional enzyme</keyword>
<comment type="cofactor">
    <cofactor evidence="1">
        <name>pantetheine 4'-phosphate</name>
        <dbReference type="ChEBI" id="CHEBI:47942"/>
    </cofactor>
</comment>
<dbReference type="Gene3D" id="3.30.559.10">
    <property type="entry name" value="Chloramphenicol acetyltransferase-like domain"/>
    <property type="match status" value="5"/>
</dbReference>
<proteinExistence type="inferred from homology"/>
<dbReference type="InterPro" id="IPR010071">
    <property type="entry name" value="AA_adenyl_dom"/>
</dbReference>
<keyword evidence="9" id="KW-0175">Coiled coil</keyword>
<dbReference type="PANTHER" id="PTHR45527:SF1">
    <property type="entry name" value="FATTY ACID SYNTHASE"/>
    <property type="match status" value="1"/>
</dbReference>
<dbReference type="EMBL" id="SIJB01000029">
    <property type="protein sequence ID" value="NBI30069.1"/>
    <property type="molecule type" value="Genomic_DNA"/>
</dbReference>
<dbReference type="NCBIfam" id="TIGR01733">
    <property type="entry name" value="AA-adenyl-dom"/>
    <property type="match status" value="3"/>
</dbReference>
<gene>
    <name evidence="11" type="ORF">ERL59_14050</name>
</gene>
<dbReference type="GO" id="GO:0031177">
    <property type="term" value="F:phosphopantetheine binding"/>
    <property type="evidence" value="ECO:0007669"/>
    <property type="project" value="TreeGrafter"/>
</dbReference>
<keyword evidence="7" id="KW-0045">Antibiotic biosynthesis</keyword>
<dbReference type="PROSITE" id="PS00455">
    <property type="entry name" value="AMP_BINDING"/>
    <property type="match status" value="2"/>
</dbReference>
<keyword evidence="4" id="KW-0597">Phosphoprotein</keyword>
<dbReference type="OrthoDB" id="9765680at2"/>
<dbReference type="InterPro" id="IPR025110">
    <property type="entry name" value="AMP-bd_C"/>
</dbReference>
<evidence type="ECO:0000256" key="4">
    <source>
        <dbReference type="ARBA" id="ARBA00022553"/>
    </source>
</evidence>
<dbReference type="SUPFAM" id="SSF47336">
    <property type="entry name" value="ACP-like"/>
    <property type="match status" value="3"/>
</dbReference>
<sequence length="4122" mass="477652">MSTKLEIKSVYNLSPMQEGMLFHSLLNPDSPAYYEQLSCTINGTINVQILEQSFNLLIEKYDILRTNFMYENIQKPKQIVFKKRKINITFKDISHMDELQQKNEIDHYKKNDKNKSFNLSRDFLLRMSVFKKSEREYVLIWSYHHILMDGWGLQTIVQEIFETYHQLKRNLPVVLEDVPVYSDYIKWLDQQDHDQARLFWNSYLKNYDTKAMLPKNNVDHKQELYHQEETIIKLDKIRTEKLQNIAKKYKVTLNVLLQASWGILLSQYNNTRDVVFGMVTSGRPAEIENIEKMIGLFINTIPVRINYKNKSTFDQLIKQIQETSIEKKNVDFFPLAEIQSGSSLKQDLIDHIFWFQNFEDESLNSVDHEEFQIVDYEDFEQTNYDFNVVFMHKASLEMKFKYNAVVYNKRTIDRIGNHFKNIISAISENPEVGIQSIQLVTKDELKQMTDEFNNTSMKYQHHKLIHQLFEEQVKRDENKIAAVCGDQKITYGKLNEKANQLANTLRSHGVNSGSLVGIMLHRSIDMFVGILGVLKAGGAYLPIDPEHPSQRIQYMLKDAQAEIILLHPRFKESINTGTKILYYEDRLFTGESNNLVPVNSSKDLAYTIYTSGSTGKPKGVMISHQAIHNFIEAMCAEIPFRSNKTILALTTISFDIFVLETILPLVKGLKVVIADEYEQMDPIALNQLIVDQAVDMIQITPSRLKMLITQDPKMIFLEQVKEIMIGGEALPVHLLETIKQFSNLKIFNMYGPTETTVWSCVSNLTEKSKVDIGKPIANTQVYILDENNQCKPMGIPGELCISGDGLALGYLNKEQLTAEKFTDHPFIKGQKIYHTGDLAKWDDDGTIEYMGRTDFQVKIRGYRIELEEIETVILNNKLVQEVVVIGKEDTYGNQYLCAYYVSKENIPKETLMNDLVKELPDYMIPSHFICLDHLPLNQNGKVDRKALPEPDLLVNSKEIYVEPQLSTEKKLAQIWEEILGVSKVGLNDHFFHLGGHSLKSITLYTRMNKEFNSNFPLKEIFKTPRLRDMANRIMFAGKKVYDSIEPAAKADYYAVSSAQKRLMIINQIEGYNTAYNMPFVLKLEGDLNTEKLRKVFKALIQRHETFRTSFKLKNEEPIQKIKNEVIFEIEQFNIQNYEQLEYVLDRFIAPFDLQQAPLLRVCLARVGKNTNYLIGDMHHIISDGTSIGLLVHEFSTLYNNEELDELSIQYKDFSAWQNQRMESLNEQRKYWVEQFSGEIPVLNMPTDFPRPQIQTFEGDRLSIRLDHEMISNLNKMCSDTETTLNMMMLTAYYILLSKYTRQDDIVVGSPISGRSHADLENMMGMFVGTLPLRNYPKGEKTFKEFLNEVKDNILHALENQEYQYEQLIEQLDIERDLSRNPLFDTMFAVQNIENTPLKMEGLQVEAVQIDSKTSKFDLTFTVEEDEAGILLEVEYATKLFKKETIERLANHYLHILHVVIRDLEINISEIDMLSSEEKNQIFNQFNDTTKEYPKDKTIQQCFEEQVKRNPNSIAMVSEDIKLTYKELNEKANHLALLLRKEGVKADSIVAIMQERSMELVIAMLATLKAGGAYLPIDPEYPVERVEYILQDSEAEILLTQTPYTSKMNPNLKMFELEQPEKMKSEADNLEIQNRVDHLSYIIYTSGSTGKPKGVMVEHQNVVRLVKNTNYVSFDEGDRILQIGAQVFDACTFEIWGALLNGLELYIVDQFTILSPNKLEEAFKKYKITTIFLTSPFFTQLSQYKPEMFAGIKTLLVGGDVISPKNMNEVRKKCPGLQWVHVYGPTENTTFSTYFNVDEDYDVNIPIGFPIHNSTSYIVDQNGKLVPIGVPGEIWVGGDGVARGYKNLEELTSTQFIVDPFAPEGKIYRTGDMAKWLPDGSIEFIGRIDKQVKIRGFRVEVGEIESQILTHPNIKETVVVVYEQNQSKPLCAYLVLEKELSLLEVKEYLKERLPEYMVPSSFVFMDKLPLNPNGKIDRKALPEPKLNIEQEIIPPTTELEEILVEIWEKVLGVEPIGTHHNFFELGGDSIKAIQMVSKLNSQGYTVTVKDLFQNPEIIKLSKYVQLDKREANQAIVENDVELSPIQKWFFDSDFTDKHHFNQAVMLYRKDGFEVETLQKAFTNIIQHHDALRMVYPNHEGKLKQYNRGLEGPLFDLTVEELSENVEYEHHIAKTVERIHHSINLGQGPLVKLGLFKTNEGDHLLIVIHHLVIDGVSWRILFEDLTSTYMQLKRNETIQLPKKTDSYLKWSNELKKIANEIKFLKKEKAYWNKIESSNIIPIPKDNEQVERKGIDSQTYKFQLSVEETTKLLTNVHKAYNTEMNDILLCALGLSLKKWTGENQFMISLEGHGREEVIKDINIGRTIGWFTSIYPVRLNMKYSTNLSNQIKHLKEKLRQIPNKGIGYGMIKYLTSDDLKTKISSGINPEISFNYLGQFDTDVNTVSFESSPLSVGEEVSTNSERQYVLDIISSVENGMLNVSITYDVNEYKSDTMIQFASYMQESLDHIIQHCVNKGFKEITPSDVGAKDLSIHGFESLPIEKSEIKRIYNLSPMQEGMLFHSLLNPESSAYFEQLSSTIRGKIDIDVLEKSFHFLVEKYDILRTNFMHSNLKRPKQVVFKNKKLKIQFKDFSHLKQLEIQNEIRKFKIKDKEYIFDLTKDDLFRMSVLKITDDQFEVIWSFHHILMDGWCLQPITQELFEIYHKLKHNDSIVIGDTPSYSNYIEWLDEQDYEEAKTFWEQYLSNYEMKATLPTSHMNNDIKPYKQVNKVVKFSRETTQKLEKIAKDYHITLNTIFQTAWGILLSKYNHTNDVVFGMVTSGRPAEIKNVDKMIGLFINTIPIRIKVESKQSFSDLITHIHQDSILKQNVGFFPLAEIQSLSSLKQDLIDHLFAFQNFGDQSTSTITNNGFEILKTEEFEQTNYDFNIMVIPNEQLEVRFKYNASVYEQQMIDDISVHYHNILQIITDEPNILIKDIEILSDKEKDLILVDFNHTKHHYPKDKTIQMLFEEQAQKHPDHIAVVCEDVKLTYAELNEKANHLANRLKKEGVKADTVVAMMQERSIELIIGMLAVLKAGGAYLPIDPDYPSERVEYLLADSEADILLTKTAYLHKVNKNITVIELEKAQHMESEVNNLSIEYKASHLAYMMYTSGSTGKPKGVMVEQQNVVRLVKNTNYVTFAEGDRILQTGAEVFDACTFEIWGALLNGLELYVVDKYTILSPEKLEKTMKENKITTMWLTSPLFNQLSLQKSNMFDQLNTLIVGGDVLTPKRINDVKKHCPNLTVVNGYGPTENTTFSCCYAIHKTHESNIPIGQPIHNSTAYIVDPFGKLAPVGVPGELWVGGDGVARGYKNLDTLTSEKFISNPFVIDKQRCYRTGDLARWLPDGNIEYIGRMDNQLKIRGFRVEVGEIERQILKNKDVKESVVIPKEHNQMKYLCAYIVTDKVLSVQEMKMFLESKLPDYMIPSAYVFMDKFPLNQNGKVDRKVLPEPDFVTSTDVDYVQPRNEIEKQILDIWCGLLNVERISIHDDFFEIGGHSLKAIQLVSELAQLGYNIRINDVFTYQTPEKLAKLIYLNDKKQNVYIDDIYRAEEFINKKLNIKSQLHQFDVDDNDKPVIVLFVEGLNEELMNQIVSLVDESVDDKIKPHYIVEWIELIHDLKMSREDFDKVIRSKQLSSHMMLDEILKEIETRHSHLERDLINRKVIDTYQVSPSQKYHLEQKDFSGTAIKWDKYLHKDVLDKAFLHLLSSESTMRSILEKDAGIYYWKEHEPVSEAHIPFVDLSSYDKNTTKKIINFIMDKYFLKEYKMEHSLLFRACLIKENLRDHVLLLPFSHVVFDYMSSEIIKNKLNHYYQKISLGQSVKIEQNNRFKTFIQQIQKGPQSMNDQQIMDEFKLKEFERLSTQIESKVKQNDRSKYSVVDFETRITNGSWQMNSEEIWELSLDILCNYFQSYFEISKVPLWVTNYGRRFGSETYFNTIGEFIDYIPILVNGEASVNDNAQQIKEKLKWVPEKNIHFANLMYNDEMKKDYPISNELLFKSFKQIPINFNYLGELKVEDDGLRDLDTGHINSENRSRIINMISYDHEKLYISIILPYIVDQNIALKQLQKAAIRHLTKKGYNINTNY</sequence>
<evidence type="ECO:0000256" key="2">
    <source>
        <dbReference type="ARBA" id="ARBA00006432"/>
    </source>
</evidence>
<dbReference type="Gene3D" id="1.10.1200.10">
    <property type="entry name" value="ACP-like"/>
    <property type="match status" value="3"/>
</dbReference>
<evidence type="ECO:0000256" key="3">
    <source>
        <dbReference type="ARBA" id="ARBA00022450"/>
    </source>
</evidence>
<dbReference type="InterPro" id="IPR000873">
    <property type="entry name" value="AMP-dep_synth/lig_dom"/>
</dbReference>
<name>A0A6N9Q5D0_9BACL</name>
<dbReference type="Proteomes" id="UP000448943">
    <property type="component" value="Unassembled WGS sequence"/>
</dbReference>
<dbReference type="Gene3D" id="3.30.300.30">
    <property type="match status" value="3"/>
</dbReference>
<dbReference type="Pfam" id="PF13193">
    <property type="entry name" value="AMP-binding_C"/>
    <property type="match status" value="3"/>
</dbReference>
<dbReference type="InterPro" id="IPR010060">
    <property type="entry name" value="NRPS_synth"/>
</dbReference>
<reference evidence="11 12" key="1">
    <citation type="submission" date="2019-01" db="EMBL/GenBank/DDBJ databases">
        <title>Chengkuizengella sp. nov., isolated from deep-sea sediment of East Pacific Ocean.</title>
        <authorList>
            <person name="Yang J."/>
            <person name="Lai Q."/>
            <person name="Shao Z."/>
        </authorList>
    </citation>
    <scope>NUCLEOTIDE SEQUENCE [LARGE SCALE GENOMIC DNA]</scope>
    <source>
        <strain evidence="11 12">YPA3-1-1</strain>
    </source>
</reference>
<dbReference type="InterPro" id="IPR001242">
    <property type="entry name" value="Condensation_dom"/>
</dbReference>
<dbReference type="Pfam" id="PF00668">
    <property type="entry name" value="Condensation"/>
    <property type="match status" value="5"/>
</dbReference>
<dbReference type="GO" id="GO:0016874">
    <property type="term" value="F:ligase activity"/>
    <property type="evidence" value="ECO:0007669"/>
    <property type="project" value="UniProtKB-KW"/>
</dbReference>
<dbReference type="CDD" id="cd19534">
    <property type="entry name" value="E_NRPS"/>
    <property type="match status" value="1"/>
</dbReference>
<feature type="domain" description="Carrier" evidence="10">
    <location>
        <begin position="1993"/>
        <end position="2067"/>
    </location>
</feature>